<evidence type="ECO:0000256" key="8">
    <source>
        <dbReference type="ARBA" id="ARBA00023180"/>
    </source>
</evidence>
<keyword evidence="4 10" id="KW-0768">Sushi</keyword>
<dbReference type="PROSITE" id="PS50234">
    <property type="entry name" value="VWFA"/>
    <property type="match status" value="1"/>
</dbReference>
<accession>A0A7U3M7X3</accession>
<dbReference type="EMBL" id="MK779716">
    <property type="protein sequence ID" value="QEX93858.1"/>
    <property type="molecule type" value="mRNA"/>
</dbReference>
<comment type="cofactor">
    <cofactor evidence="1">
        <name>Mn(2+)</name>
        <dbReference type="ChEBI" id="CHEBI:29035"/>
    </cofactor>
</comment>
<name>A0A7U3M7X3_SINCO</name>
<evidence type="ECO:0000256" key="10">
    <source>
        <dbReference type="PROSITE-ProRule" id="PRU00302"/>
    </source>
</evidence>
<evidence type="ECO:0000256" key="6">
    <source>
        <dbReference type="ARBA" id="ARBA00022737"/>
    </source>
</evidence>
<dbReference type="InterPro" id="IPR036465">
    <property type="entry name" value="vWFA_dom_sf"/>
</dbReference>
<dbReference type="CDD" id="cd00033">
    <property type="entry name" value="CCP"/>
    <property type="match status" value="1"/>
</dbReference>
<feature type="signal peptide" evidence="12">
    <location>
        <begin position="1"/>
        <end position="19"/>
    </location>
</feature>
<keyword evidence="7 10" id="KW-1015">Disulfide bond</keyword>
<evidence type="ECO:0000256" key="4">
    <source>
        <dbReference type="ARBA" id="ARBA00022659"/>
    </source>
</evidence>
<feature type="domain" description="Peptidase S1" evidence="14">
    <location>
        <begin position="402"/>
        <end position="690"/>
    </location>
</feature>
<dbReference type="GO" id="GO:0009986">
    <property type="term" value="C:cell surface"/>
    <property type="evidence" value="ECO:0007669"/>
    <property type="project" value="UniProtKB-SubCell"/>
</dbReference>
<dbReference type="InterPro" id="IPR001254">
    <property type="entry name" value="Trypsin_dom"/>
</dbReference>
<evidence type="ECO:0000256" key="7">
    <source>
        <dbReference type="ARBA" id="ARBA00023157"/>
    </source>
</evidence>
<comment type="cofactor">
    <cofactor evidence="2">
        <name>Mg(2+)</name>
        <dbReference type="ChEBI" id="CHEBI:18420"/>
    </cofactor>
</comment>
<evidence type="ECO:0000313" key="16">
    <source>
        <dbReference type="EMBL" id="QEX93858.1"/>
    </source>
</evidence>
<dbReference type="SMART" id="SM00327">
    <property type="entry name" value="VWA"/>
    <property type="match status" value="1"/>
</dbReference>
<dbReference type="Pfam" id="PF00089">
    <property type="entry name" value="Trypsin"/>
    <property type="match status" value="1"/>
</dbReference>
<dbReference type="AlphaFoldDB" id="A0A7U3M7X3"/>
<feature type="domain" description="Sushi" evidence="15">
    <location>
        <begin position="85"/>
        <end position="152"/>
    </location>
</feature>
<dbReference type="InterPro" id="IPR000436">
    <property type="entry name" value="Sushi_SCR_CCP_dom"/>
</dbReference>
<evidence type="ECO:0000259" key="14">
    <source>
        <dbReference type="PROSITE" id="PS50240"/>
    </source>
</evidence>
<evidence type="ECO:0000256" key="11">
    <source>
        <dbReference type="SAM" id="MobiDB-lite"/>
    </source>
</evidence>
<protein>
    <recommendedName>
        <fullName evidence="9">C3/C5 convertase</fullName>
    </recommendedName>
</protein>
<comment type="caution">
    <text evidence="10">Lacks conserved residue(s) required for the propagation of feature annotation.</text>
</comment>
<dbReference type="Gene3D" id="2.40.10.10">
    <property type="entry name" value="Trypsin-like serine proteases"/>
    <property type="match status" value="2"/>
</dbReference>
<dbReference type="Gene3D" id="3.40.50.410">
    <property type="entry name" value="von Willebrand factor, type A domain"/>
    <property type="match status" value="1"/>
</dbReference>
<feature type="chain" id="PRO_5031511080" description="C3/C5 convertase" evidence="12">
    <location>
        <begin position="20"/>
        <end position="769"/>
    </location>
</feature>
<dbReference type="InterPro" id="IPR002035">
    <property type="entry name" value="VWF_A"/>
</dbReference>
<keyword evidence="5 12" id="KW-0732">Signal</keyword>
<comment type="subcellular location">
    <subcellularLocation>
        <location evidence="3">Cell surface</location>
    </subcellularLocation>
</comment>
<dbReference type="PANTHER" id="PTHR46393:SF7">
    <property type="entry name" value="COMPLEMENT C2"/>
    <property type="match status" value="1"/>
</dbReference>
<proteinExistence type="evidence at transcript level"/>
<dbReference type="SUPFAM" id="SSF53300">
    <property type="entry name" value="vWA-like"/>
    <property type="match status" value="1"/>
</dbReference>
<dbReference type="InterPro" id="IPR009003">
    <property type="entry name" value="Peptidase_S1_PA"/>
</dbReference>
<dbReference type="Pfam" id="PF00092">
    <property type="entry name" value="VWA"/>
    <property type="match status" value="1"/>
</dbReference>
<dbReference type="SMART" id="SM00032">
    <property type="entry name" value="CCP"/>
    <property type="match status" value="2"/>
</dbReference>
<keyword evidence="8" id="KW-0325">Glycoprotein</keyword>
<dbReference type="PROSITE" id="PS50240">
    <property type="entry name" value="TRYPSIN_DOM"/>
    <property type="match status" value="1"/>
</dbReference>
<gene>
    <name evidence="16" type="primary">Bf</name>
</gene>
<evidence type="ECO:0000256" key="5">
    <source>
        <dbReference type="ARBA" id="ARBA00022729"/>
    </source>
</evidence>
<evidence type="ECO:0000256" key="2">
    <source>
        <dbReference type="ARBA" id="ARBA00001946"/>
    </source>
</evidence>
<dbReference type="Gene3D" id="2.10.70.10">
    <property type="entry name" value="Complement Module, domain 1"/>
    <property type="match status" value="1"/>
</dbReference>
<evidence type="ECO:0000256" key="1">
    <source>
        <dbReference type="ARBA" id="ARBA00001936"/>
    </source>
</evidence>
<dbReference type="InterPro" id="IPR043504">
    <property type="entry name" value="Peptidase_S1_PA_chymotrypsin"/>
</dbReference>
<dbReference type="PROSITE" id="PS50923">
    <property type="entry name" value="SUSHI"/>
    <property type="match status" value="1"/>
</dbReference>
<feature type="compositionally biased region" description="Acidic residues" evidence="11">
    <location>
        <begin position="731"/>
        <end position="763"/>
    </location>
</feature>
<dbReference type="SUPFAM" id="SSF50494">
    <property type="entry name" value="Trypsin-like serine proteases"/>
    <property type="match status" value="1"/>
</dbReference>
<feature type="domain" description="VWFA" evidence="13">
    <location>
        <begin position="193"/>
        <end position="390"/>
    </location>
</feature>
<dbReference type="Pfam" id="PF00084">
    <property type="entry name" value="Sushi"/>
    <property type="match status" value="1"/>
</dbReference>
<dbReference type="InterPro" id="IPR035976">
    <property type="entry name" value="Sushi/SCR/CCP_sf"/>
</dbReference>
<feature type="region of interest" description="Disordered" evidence="11">
    <location>
        <begin position="716"/>
        <end position="769"/>
    </location>
</feature>
<keyword evidence="6" id="KW-0677">Repeat</keyword>
<dbReference type="SMART" id="SM00020">
    <property type="entry name" value="Tryp_SPc"/>
    <property type="match status" value="1"/>
</dbReference>
<dbReference type="CDD" id="cd01450">
    <property type="entry name" value="vWFA_subfamily_ECM"/>
    <property type="match status" value="1"/>
</dbReference>
<dbReference type="GO" id="GO:0006508">
    <property type="term" value="P:proteolysis"/>
    <property type="evidence" value="ECO:0007669"/>
    <property type="project" value="InterPro"/>
</dbReference>
<evidence type="ECO:0000256" key="12">
    <source>
        <dbReference type="SAM" id="SignalP"/>
    </source>
</evidence>
<sequence>MKCLVIALLMLSLLYVCQGYKRKARYVYKYGCRFPDRPLYGTVKFNDHTRDAEYSCEPGFWLSIGLNDVYRRHCDQNGKLSGWNVKCIYPLSNQRRCQELQAPKNSIMIVSGYKTGDTAEFSCKNGYILLGEPVILCGTGYAWTAQVPTCRPYQTVEDYTHLLQEKFIDNFPGSTADSTGALGKLSPGKSGLEIFFVLDTSASVGLENLNLAKMFIVSIVKEFGVAYYTNGTTADGHSNGTRIGLVTFNSNASLIFGLNDESITSVQDVQNKLNTITKTSGGTDYNAALQQIILSTRCRDTEKNPTCKVGTNKAIFFVTDSERNQETERDKEILLGRVDTVKEKGFEIFAIGIGQRIDKVTLSEVASPPFAEHVFTVSSYDDLQKMSDIIAEKNIDYGQCGISGDTSSSTSDAKKGAWPWHGWIGVVQPDDVPGLATSCAGTLLCDKWFMTPAHCVTWVNTTSHTVHTVDTNWVNVHLGDHNFLDANDQNEIVVPVSKIFIHPSYSGIKLPEGVREYDVALLYLGRKNFTRPVLAKSIRPICYSGNDDIVGKNAKLMLSEERSSESSELPGYIAGWRIKSEKQWDYPLPEDSLKQSQTSIRSTSDCQKVFPDLSDTMFFCVGNRIRTETNEHADTGSAYVRNIYALERLVMIGIALSINTIEDDGVPGDFSIYLNVLNPDIASWATGLLRNCSIRVFEGGILTDDEDQAYEDELLMEESEDVMENKNSGVDENESVQEDKEEGEENNETNEEENLGDDDNENSEQERRK</sequence>
<evidence type="ECO:0000259" key="15">
    <source>
        <dbReference type="PROSITE" id="PS50923"/>
    </source>
</evidence>
<dbReference type="GO" id="GO:0004252">
    <property type="term" value="F:serine-type endopeptidase activity"/>
    <property type="evidence" value="ECO:0007669"/>
    <property type="project" value="InterPro"/>
</dbReference>
<dbReference type="SUPFAM" id="SSF57535">
    <property type="entry name" value="Complement control module/SCR domain"/>
    <property type="match status" value="1"/>
</dbReference>
<reference evidence="16" key="1">
    <citation type="submission" date="2019-04" db="EMBL/GenBank/DDBJ databases">
        <authorList>
            <person name="Peng M."/>
        </authorList>
    </citation>
    <scope>NUCLEOTIDE SEQUENCE</scope>
</reference>
<evidence type="ECO:0000259" key="13">
    <source>
        <dbReference type="PROSITE" id="PS50234"/>
    </source>
</evidence>
<feature type="disulfide bond" evidence="10">
    <location>
        <begin position="123"/>
        <end position="150"/>
    </location>
</feature>
<evidence type="ECO:0000256" key="9">
    <source>
        <dbReference type="ARBA" id="ARBA00029636"/>
    </source>
</evidence>
<evidence type="ECO:0000256" key="3">
    <source>
        <dbReference type="ARBA" id="ARBA00004241"/>
    </source>
</evidence>
<dbReference type="PANTHER" id="PTHR46393">
    <property type="entry name" value="SUSHI DOMAIN-CONTAINING PROTEIN"/>
    <property type="match status" value="1"/>
</dbReference>
<organism evidence="16">
    <name type="scientific">Sinonovacula constricta</name>
    <name type="common">Razor clam</name>
    <dbReference type="NCBI Taxonomy" id="98310"/>
    <lineage>
        <taxon>Eukaryota</taxon>
        <taxon>Metazoa</taxon>
        <taxon>Spiralia</taxon>
        <taxon>Lophotrochozoa</taxon>
        <taxon>Mollusca</taxon>
        <taxon>Bivalvia</taxon>
        <taxon>Autobranchia</taxon>
        <taxon>Heteroconchia</taxon>
        <taxon>Euheterodonta</taxon>
        <taxon>Imparidentia</taxon>
        <taxon>Neoheterodontei</taxon>
        <taxon>Cardiida</taxon>
        <taxon>Tellinoidea</taxon>
        <taxon>Solecurtidae</taxon>
        <taxon>Sinonovacula</taxon>
    </lineage>
</organism>